<proteinExistence type="predicted"/>
<dbReference type="EMBL" id="JAGKHQ010000008">
    <property type="protein sequence ID" value="KAG7511331.1"/>
    <property type="molecule type" value="Genomic_DNA"/>
</dbReference>
<comment type="caution">
    <text evidence="1">The sequence shown here is derived from an EMBL/GenBank/DDBJ whole genome shotgun (WGS) entry which is preliminary data.</text>
</comment>
<keyword evidence="2" id="KW-1185">Reference proteome</keyword>
<protein>
    <submittedName>
        <fullName evidence="1">Uncharacterized protein</fullName>
    </submittedName>
</protein>
<dbReference type="Proteomes" id="UP000693946">
    <property type="component" value="Linkage Group LG16"/>
</dbReference>
<reference evidence="1 2" key="1">
    <citation type="journal article" date="2021" name="Sci. Rep.">
        <title>Chromosome anchoring in Senegalese sole (Solea senegalensis) reveals sex-associated markers and genome rearrangements in flatfish.</title>
        <authorList>
            <person name="Guerrero-Cozar I."/>
            <person name="Gomez-Garrido J."/>
            <person name="Berbel C."/>
            <person name="Martinez-Blanch J.F."/>
            <person name="Alioto T."/>
            <person name="Claros M.G."/>
            <person name="Gagnaire P.A."/>
            <person name="Manchado M."/>
        </authorList>
    </citation>
    <scope>NUCLEOTIDE SEQUENCE [LARGE SCALE GENOMIC DNA]</scope>
    <source>
        <strain evidence="1">Sse05_10M</strain>
    </source>
</reference>
<sequence length="60" mass="6503">MAMCRLFGFHSLSQQQPPAATDEHYVGAQYSPGSGAEEISRFVEAQGGSCLRSTLPHLHI</sequence>
<gene>
    <name evidence="1" type="ORF">JOB18_047102</name>
</gene>
<organism evidence="1 2">
    <name type="scientific">Solea senegalensis</name>
    <name type="common">Senegalese sole</name>
    <dbReference type="NCBI Taxonomy" id="28829"/>
    <lineage>
        <taxon>Eukaryota</taxon>
        <taxon>Metazoa</taxon>
        <taxon>Chordata</taxon>
        <taxon>Craniata</taxon>
        <taxon>Vertebrata</taxon>
        <taxon>Euteleostomi</taxon>
        <taxon>Actinopterygii</taxon>
        <taxon>Neopterygii</taxon>
        <taxon>Teleostei</taxon>
        <taxon>Neoteleostei</taxon>
        <taxon>Acanthomorphata</taxon>
        <taxon>Carangaria</taxon>
        <taxon>Pleuronectiformes</taxon>
        <taxon>Pleuronectoidei</taxon>
        <taxon>Soleidae</taxon>
        <taxon>Solea</taxon>
    </lineage>
</organism>
<evidence type="ECO:0000313" key="2">
    <source>
        <dbReference type="Proteomes" id="UP000693946"/>
    </source>
</evidence>
<name>A0AAV6S0Q2_SOLSE</name>
<accession>A0AAV6S0Q2</accession>
<dbReference type="AlphaFoldDB" id="A0AAV6S0Q2"/>
<evidence type="ECO:0000313" key="1">
    <source>
        <dbReference type="EMBL" id="KAG7511331.1"/>
    </source>
</evidence>